<dbReference type="Gene3D" id="3.30.565.10">
    <property type="entry name" value="Histidine kinase-like ATPase, C-terminal domain"/>
    <property type="match status" value="1"/>
</dbReference>
<comment type="catalytic activity">
    <reaction evidence="1">
        <text>ATP + protein L-histidine = ADP + protein N-phospho-L-histidine.</text>
        <dbReference type="EC" id="2.7.13.3"/>
    </reaction>
</comment>
<proteinExistence type="predicted"/>
<dbReference type="EC" id="2.7.13.3" evidence="2"/>
<evidence type="ECO:0000313" key="19">
    <source>
        <dbReference type="EMBL" id="ABZ72424.1"/>
    </source>
</evidence>
<keyword evidence="5" id="KW-0716">Sensory transduction</keyword>
<evidence type="ECO:0000256" key="5">
    <source>
        <dbReference type="ARBA" id="ARBA00022606"/>
    </source>
</evidence>
<feature type="domain" description="PAS" evidence="17">
    <location>
        <begin position="27"/>
        <end position="76"/>
    </location>
</feature>
<keyword evidence="4" id="KW-0597">Phosphoprotein</keyword>
<sequence>MSDAVQTATTPHGDPPAASTARGRADRKELASFAVERTRMPMVIADARHGDHPIVLANQAFLDLTGYGAEEVVGRNCRFLQGAGTSDAAIAKIRAAVAAGQECDVEILNYRKDGSDFWNQLHLSPVHDEAGQLLYIFASQRDVSDFRKVRDLEAAERRLLREVDHRAMNALAIVEGIVRLSCADDPSQYAAAIQRRVQALASAHALLGRQAWRDVQLEELLRTQVEGYAGRRIAFEGPPIEIGAALVQPLALVLHEMAANASRHGALSAPDGEIRLGWSRGPGEGLVLTWTEIGGPPPAAIRPRGFGATMISAIVERQLGGQALLAWRPEGLAARFVLPRRDRIENFRLSAATEDAASQA</sequence>
<dbReference type="PROSITE" id="PS50113">
    <property type="entry name" value="PAC"/>
    <property type="match status" value="1"/>
</dbReference>
<reference evidence="19" key="1">
    <citation type="submission" date="2008-01" db="EMBL/GenBank/DDBJ databases">
        <title>Complete sequence of chromosome of Caulobacter sp. K31.</title>
        <authorList>
            <consortium name="US DOE Joint Genome Institute"/>
            <person name="Copeland A."/>
            <person name="Lucas S."/>
            <person name="Lapidus A."/>
            <person name="Barry K."/>
            <person name="Glavina del Rio T."/>
            <person name="Dalin E."/>
            <person name="Tice H."/>
            <person name="Pitluck S."/>
            <person name="Bruce D."/>
            <person name="Goodwin L."/>
            <person name="Thompson L.S."/>
            <person name="Brettin T."/>
            <person name="Detter J.C."/>
            <person name="Han C."/>
            <person name="Schmutz J."/>
            <person name="Larimer F."/>
            <person name="Land M."/>
            <person name="Hauser L."/>
            <person name="Kyrpides N."/>
            <person name="Kim E."/>
            <person name="Stephens C."/>
            <person name="Richardson P."/>
        </authorList>
    </citation>
    <scope>NUCLEOTIDE SEQUENCE [LARGE SCALE GENOMIC DNA]</scope>
    <source>
        <strain evidence="19">K31</strain>
    </source>
</reference>
<keyword evidence="8" id="KW-0808">Transferase</keyword>
<dbReference type="PROSITE" id="PS50112">
    <property type="entry name" value="PAS"/>
    <property type="match status" value="1"/>
</dbReference>
<keyword evidence="6" id="KW-0285">Flavoprotein</keyword>
<evidence type="ECO:0000256" key="10">
    <source>
        <dbReference type="ARBA" id="ARBA00022741"/>
    </source>
</evidence>
<evidence type="ECO:0000256" key="12">
    <source>
        <dbReference type="ARBA" id="ARBA00022840"/>
    </source>
</evidence>
<dbReference type="GO" id="GO:0009881">
    <property type="term" value="F:photoreceptor activity"/>
    <property type="evidence" value="ECO:0007669"/>
    <property type="project" value="UniProtKB-KW"/>
</dbReference>
<evidence type="ECO:0000256" key="2">
    <source>
        <dbReference type="ARBA" id="ARBA00012438"/>
    </source>
</evidence>
<evidence type="ECO:0000256" key="14">
    <source>
        <dbReference type="ARBA" id="ARBA00023026"/>
    </source>
</evidence>
<dbReference type="Pfam" id="PF13426">
    <property type="entry name" value="PAS_9"/>
    <property type="match status" value="1"/>
</dbReference>
<dbReference type="SMART" id="SM00086">
    <property type="entry name" value="PAC"/>
    <property type="match status" value="1"/>
</dbReference>
<dbReference type="GO" id="GO:0005524">
    <property type="term" value="F:ATP binding"/>
    <property type="evidence" value="ECO:0007669"/>
    <property type="project" value="UniProtKB-KW"/>
</dbReference>
<evidence type="ECO:0000256" key="1">
    <source>
        <dbReference type="ARBA" id="ARBA00000085"/>
    </source>
</evidence>
<dbReference type="AlphaFoldDB" id="B0T3W0"/>
<evidence type="ECO:0000256" key="3">
    <source>
        <dbReference type="ARBA" id="ARBA00022543"/>
    </source>
</evidence>
<keyword evidence="15" id="KW-0675">Receptor</keyword>
<keyword evidence="11 19" id="KW-0418">Kinase</keyword>
<feature type="region of interest" description="Disordered" evidence="16">
    <location>
        <begin position="1"/>
        <end position="26"/>
    </location>
</feature>
<dbReference type="Pfam" id="PF07536">
    <property type="entry name" value="HWE_HK"/>
    <property type="match status" value="1"/>
</dbReference>
<dbReference type="SMART" id="SM00911">
    <property type="entry name" value="HWE_HK"/>
    <property type="match status" value="1"/>
</dbReference>
<dbReference type="GO" id="GO:0004673">
    <property type="term" value="F:protein histidine kinase activity"/>
    <property type="evidence" value="ECO:0007669"/>
    <property type="project" value="UniProtKB-EC"/>
</dbReference>
<dbReference type="KEGG" id="cak:Caul_3297"/>
<evidence type="ECO:0000259" key="17">
    <source>
        <dbReference type="PROSITE" id="PS50112"/>
    </source>
</evidence>
<dbReference type="EMBL" id="CP000927">
    <property type="protein sequence ID" value="ABZ72424.1"/>
    <property type="molecule type" value="Genomic_DNA"/>
</dbReference>
<organism evidence="19">
    <name type="scientific">Caulobacter sp. (strain K31)</name>
    <dbReference type="NCBI Taxonomy" id="366602"/>
    <lineage>
        <taxon>Bacteria</taxon>
        <taxon>Pseudomonadati</taxon>
        <taxon>Pseudomonadota</taxon>
        <taxon>Alphaproteobacteria</taxon>
        <taxon>Caulobacterales</taxon>
        <taxon>Caulobacteraceae</taxon>
        <taxon>Caulobacter</taxon>
    </lineage>
</organism>
<dbReference type="eggNOG" id="COG3920">
    <property type="taxonomic scope" value="Bacteria"/>
</dbReference>
<evidence type="ECO:0000259" key="18">
    <source>
        <dbReference type="PROSITE" id="PS50113"/>
    </source>
</evidence>
<evidence type="ECO:0000256" key="9">
    <source>
        <dbReference type="ARBA" id="ARBA00022737"/>
    </source>
</evidence>
<dbReference type="InterPro" id="IPR000700">
    <property type="entry name" value="PAS-assoc_C"/>
</dbReference>
<evidence type="ECO:0000256" key="6">
    <source>
        <dbReference type="ARBA" id="ARBA00022630"/>
    </source>
</evidence>
<dbReference type="InterPro" id="IPR001610">
    <property type="entry name" value="PAC"/>
</dbReference>
<feature type="compositionally biased region" description="Polar residues" evidence="16">
    <location>
        <begin position="1"/>
        <end position="10"/>
    </location>
</feature>
<evidence type="ECO:0000256" key="11">
    <source>
        <dbReference type="ARBA" id="ARBA00022777"/>
    </source>
</evidence>
<dbReference type="STRING" id="366602.Caul_3297"/>
<dbReference type="InterPro" id="IPR036890">
    <property type="entry name" value="HATPase_C_sf"/>
</dbReference>
<gene>
    <name evidence="19" type="ordered locus">Caul_3297</name>
</gene>
<keyword evidence="10" id="KW-0547">Nucleotide-binding</keyword>
<evidence type="ECO:0000256" key="13">
    <source>
        <dbReference type="ARBA" id="ARBA00022991"/>
    </source>
</evidence>
<dbReference type="SUPFAM" id="SSF55785">
    <property type="entry name" value="PYP-like sensor domain (PAS domain)"/>
    <property type="match status" value="1"/>
</dbReference>
<dbReference type="PANTHER" id="PTHR41523:SF8">
    <property type="entry name" value="ETHYLENE RESPONSE SENSOR PROTEIN"/>
    <property type="match status" value="1"/>
</dbReference>
<keyword evidence="14" id="KW-0843">Virulence</keyword>
<keyword evidence="12" id="KW-0067">ATP-binding</keyword>
<dbReference type="NCBIfam" id="NF010077">
    <property type="entry name" value="PRK13559.1"/>
    <property type="match status" value="1"/>
</dbReference>
<evidence type="ECO:0000256" key="4">
    <source>
        <dbReference type="ARBA" id="ARBA00022553"/>
    </source>
</evidence>
<dbReference type="CDD" id="cd00130">
    <property type="entry name" value="PAS"/>
    <property type="match status" value="1"/>
</dbReference>
<dbReference type="Gene3D" id="3.30.450.20">
    <property type="entry name" value="PAS domain"/>
    <property type="match status" value="1"/>
</dbReference>
<feature type="domain" description="PAC" evidence="18">
    <location>
        <begin position="101"/>
        <end position="155"/>
    </location>
</feature>
<name>B0T3W0_CAUSK</name>
<keyword evidence="7" id="KW-0288">FMN</keyword>
<keyword evidence="9" id="KW-0677">Repeat</keyword>
<dbReference type="NCBIfam" id="TIGR00229">
    <property type="entry name" value="sensory_box"/>
    <property type="match status" value="1"/>
</dbReference>
<dbReference type="HOGENOM" id="CLU_000445_114_57_5"/>
<evidence type="ECO:0000256" key="15">
    <source>
        <dbReference type="ARBA" id="ARBA00023170"/>
    </source>
</evidence>
<evidence type="ECO:0000256" key="7">
    <source>
        <dbReference type="ARBA" id="ARBA00022643"/>
    </source>
</evidence>
<protein>
    <recommendedName>
        <fullName evidence="2">histidine kinase</fullName>
        <ecNumber evidence="2">2.7.13.3</ecNumber>
    </recommendedName>
</protein>
<dbReference type="InterPro" id="IPR035965">
    <property type="entry name" value="PAS-like_dom_sf"/>
</dbReference>
<dbReference type="InterPro" id="IPR000014">
    <property type="entry name" value="PAS"/>
</dbReference>
<keyword evidence="3" id="KW-0600">Photoreceptor protein</keyword>
<evidence type="ECO:0000256" key="16">
    <source>
        <dbReference type="SAM" id="MobiDB-lite"/>
    </source>
</evidence>
<keyword evidence="13" id="KW-0157">Chromophore</keyword>
<dbReference type="InterPro" id="IPR011102">
    <property type="entry name" value="Sig_transdc_His_kinase_HWE"/>
</dbReference>
<dbReference type="PANTHER" id="PTHR41523">
    <property type="entry name" value="TWO-COMPONENT SYSTEM SENSOR PROTEIN"/>
    <property type="match status" value="1"/>
</dbReference>
<accession>B0T3W0</accession>
<dbReference type="OrthoDB" id="7991996at2"/>
<evidence type="ECO:0000256" key="8">
    <source>
        <dbReference type="ARBA" id="ARBA00022679"/>
    </source>
</evidence>